<evidence type="ECO:0000259" key="5">
    <source>
        <dbReference type="Pfam" id="PF00669"/>
    </source>
</evidence>
<dbReference type="SUPFAM" id="SSF64518">
    <property type="entry name" value="Phase 1 flagellin"/>
    <property type="match status" value="1"/>
</dbReference>
<dbReference type="Pfam" id="PF00669">
    <property type="entry name" value="Flagellin_N"/>
    <property type="match status" value="1"/>
</dbReference>
<organism evidence="7 8">
    <name type="scientific">Catenovulum agarivorans DS-2</name>
    <dbReference type="NCBI Taxonomy" id="1328313"/>
    <lineage>
        <taxon>Bacteria</taxon>
        <taxon>Pseudomonadati</taxon>
        <taxon>Pseudomonadota</taxon>
        <taxon>Gammaproteobacteria</taxon>
        <taxon>Alteromonadales</taxon>
        <taxon>Alteromonadaceae</taxon>
        <taxon>Catenovulum</taxon>
    </lineage>
</organism>
<dbReference type="EMBL" id="ARZY01000031">
    <property type="protein sequence ID" value="EWH09020.1"/>
    <property type="molecule type" value="Genomic_DNA"/>
</dbReference>
<dbReference type="GO" id="GO:0009288">
    <property type="term" value="C:bacterial-type flagellum"/>
    <property type="evidence" value="ECO:0007669"/>
    <property type="project" value="UniProtKB-SubCell"/>
</dbReference>
<dbReference type="PANTHER" id="PTHR42792">
    <property type="entry name" value="FLAGELLIN"/>
    <property type="match status" value="1"/>
</dbReference>
<dbReference type="InterPro" id="IPR001029">
    <property type="entry name" value="Flagellin_N"/>
</dbReference>
<gene>
    <name evidence="7" type="ORF">DS2_14639</name>
</gene>
<keyword evidence="7" id="KW-0282">Flagellum</keyword>
<comment type="similarity">
    <text evidence="1 4">Belongs to the bacterial flagellin family.</text>
</comment>
<dbReference type="InterPro" id="IPR001492">
    <property type="entry name" value="Flagellin"/>
</dbReference>
<protein>
    <recommendedName>
        <fullName evidence="4">Flagellin</fullName>
    </recommendedName>
</protein>
<dbReference type="InterPro" id="IPR046358">
    <property type="entry name" value="Flagellin_C"/>
</dbReference>
<evidence type="ECO:0000256" key="2">
    <source>
        <dbReference type="ARBA" id="ARBA00022525"/>
    </source>
</evidence>
<keyword evidence="2 4" id="KW-0964">Secreted</keyword>
<evidence type="ECO:0000313" key="8">
    <source>
        <dbReference type="Proteomes" id="UP000019276"/>
    </source>
</evidence>
<evidence type="ECO:0000256" key="1">
    <source>
        <dbReference type="ARBA" id="ARBA00005709"/>
    </source>
</evidence>
<dbReference type="RefSeq" id="WP_035015580.1">
    <property type="nucleotide sequence ID" value="NZ_ARZY01000031.1"/>
</dbReference>
<keyword evidence="3 4" id="KW-0975">Bacterial flagellum</keyword>
<keyword evidence="7" id="KW-0966">Cell projection</keyword>
<sequence length="493" mass="53850">MSLSIQNQTSVINLNNQLRGHNTELDKAFERLSSGFRINRAADDAAGMQISDRMTSQIGGLNQSIRNSSDGISATQVADGALSETASLIQRMRQLAVQSGNGIYSDADKHALNTEFQQLKAELERVAQTTEFNGEPMLTGEYVGRFLVDANAGNNIEVSDLDARSSQLGAYEWESRRTYQSSGGYNSYTWNTNLTKALDSQALNLNGVEFSGPYNTAQEFFDEINNADFPVNNSPVKVERIDNYSTVVHSYFDPSMQPTTFKVNDINVAINIPTYDPAIHYDPANPSVTSENGYYVSEALGQIRSALSGSGVHVSGIFHPSNPNSTGITFVASNGVKLDDMANAFPGTDDGLYIPRFRLTSFGEKLSNLDVLPENIPELGLYAVDKIKATIDVLDINTQDGYEQAIRILDIAQYQVNNQRSSMGATGNRFESAIRNLSNVAENVTNAKSRIHDADYAAETASLVKHQILKQSAETLLIQAQQQPNIALSLLAS</sequence>
<dbReference type="Gene3D" id="6.10.10.10">
    <property type="entry name" value="Flagellar export chaperone, C-terminal domain"/>
    <property type="match status" value="1"/>
</dbReference>
<dbReference type="Proteomes" id="UP000019276">
    <property type="component" value="Unassembled WGS sequence"/>
</dbReference>
<feature type="domain" description="Flagellin C-terminal" evidence="6">
    <location>
        <begin position="407"/>
        <end position="491"/>
    </location>
</feature>
<comment type="caution">
    <text evidence="7">The sequence shown here is derived from an EMBL/GenBank/DDBJ whole genome shotgun (WGS) entry which is preliminary data.</text>
</comment>
<evidence type="ECO:0000256" key="3">
    <source>
        <dbReference type="ARBA" id="ARBA00023143"/>
    </source>
</evidence>
<dbReference type="GO" id="GO:0005198">
    <property type="term" value="F:structural molecule activity"/>
    <property type="evidence" value="ECO:0007669"/>
    <property type="project" value="UniProtKB-UniRule"/>
</dbReference>
<dbReference type="PRINTS" id="PR00207">
    <property type="entry name" value="FLAGELLIN"/>
</dbReference>
<dbReference type="OrthoDB" id="9796789at2"/>
<dbReference type="PATRIC" id="fig|1328313.3.peg.2986"/>
<dbReference type="Gene3D" id="3.30.70.2120">
    <property type="match status" value="1"/>
</dbReference>
<feature type="domain" description="Flagellin N-terminal" evidence="5">
    <location>
        <begin position="6"/>
        <end position="140"/>
    </location>
</feature>
<evidence type="ECO:0000313" key="7">
    <source>
        <dbReference type="EMBL" id="EWH09020.1"/>
    </source>
</evidence>
<dbReference type="STRING" id="1328313.DS2_14639"/>
<evidence type="ECO:0000256" key="4">
    <source>
        <dbReference type="RuleBase" id="RU362073"/>
    </source>
</evidence>
<dbReference type="Gene3D" id="1.20.1330.10">
    <property type="entry name" value="f41 fragment of flagellin, N-terminal domain"/>
    <property type="match status" value="2"/>
</dbReference>
<proteinExistence type="inferred from homology"/>
<keyword evidence="7" id="KW-0969">Cilium</keyword>
<keyword evidence="8" id="KW-1185">Reference proteome</keyword>
<name>W7QU91_9ALTE</name>
<evidence type="ECO:0000259" key="6">
    <source>
        <dbReference type="Pfam" id="PF00700"/>
    </source>
</evidence>
<dbReference type="GO" id="GO:0005576">
    <property type="term" value="C:extracellular region"/>
    <property type="evidence" value="ECO:0007669"/>
    <property type="project" value="UniProtKB-SubCell"/>
</dbReference>
<accession>W7QU91</accession>
<reference evidence="7 8" key="1">
    <citation type="journal article" date="2014" name="Genome Announc.">
        <title>Draft Genome Sequence of the Agar-Degrading Bacterium Catenovulum sp. Strain DS-2, Isolated from Intestines of Haliotis diversicolor.</title>
        <authorList>
            <person name="Shan D."/>
            <person name="Li X."/>
            <person name="Gu Z."/>
            <person name="Wei G."/>
            <person name="Gao Z."/>
            <person name="Shao Z."/>
        </authorList>
    </citation>
    <scope>NUCLEOTIDE SEQUENCE [LARGE SCALE GENOMIC DNA]</scope>
    <source>
        <strain evidence="7 8">DS-2</strain>
    </source>
</reference>
<dbReference type="AlphaFoldDB" id="W7QU91"/>
<dbReference type="PANTHER" id="PTHR42792:SF2">
    <property type="entry name" value="FLAGELLIN"/>
    <property type="match status" value="1"/>
</dbReference>
<dbReference type="InterPro" id="IPR042187">
    <property type="entry name" value="Flagellin_C_sub2"/>
</dbReference>
<dbReference type="eggNOG" id="COG1344">
    <property type="taxonomic scope" value="Bacteria"/>
</dbReference>
<dbReference type="Pfam" id="PF00700">
    <property type="entry name" value="Flagellin_C"/>
    <property type="match status" value="1"/>
</dbReference>
<comment type="subcellular location">
    <subcellularLocation>
        <location evidence="4">Secreted</location>
    </subcellularLocation>
    <subcellularLocation>
        <location evidence="4">Bacterial flagellum</location>
    </subcellularLocation>
</comment>
<comment type="function">
    <text evidence="4">Flagellin is the subunit protein which polymerizes to form the filaments of bacterial flagella.</text>
</comment>